<dbReference type="Gene3D" id="1.20.1600.10">
    <property type="entry name" value="Outer membrane efflux proteins (OEP)"/>
    <property type="match status" value="1"/>
</dbReference>
<feature type="chain" id="PRO_5046833833" evidence="9">
    <location>
        <begin position="25"/>
        <end position="490"/>
    </location>
</feature>
<dbReference type="Proteomes" id="UP001597544">
    <property type="component" value="Unassembled WGS sequence"/>
</dbReference>
<comment type="caution">
    <text evidence="10">The sequence shown here is derived from an EMBL/GenBank/DDBJ whole genome shotgun (WGS) entry which is preliminary data.</text>
</comment>
<comment type="similarity">
    <text evidence="2">Belongs to the outer membrane factor (OMF) (TC 1.B.17) family.</text>
</comment>
<evidence type="ECO:0000256" key="3">
    <source>
        <dbReference type="ARBA" id="ARBA00022448"/>
    </source>
</evidence>
<evidence type="ECO:0000256" key="7">
    <source>
        <dbReference type="ARBA" id="ARBA00023237"/>
    </source>
</evidence>
<dbReference type="Pfam" id="PF02321">
    <property type="entry name" value="OEP"/>
    <property type="match status" value="2"/>
</dbReference>
<keyword evidence="6" id="KW-0472">Membrane</keyword>
<feature type="coiled-coil region" evidence="8">
    <location>
        <begin position="124"/>
        <end position="178"/>
    </location>
</feature>
<keyword evidence="7" id="KW-0998">Cell outer membrane</keyword>
<dbReference type="PANTHER" id="PTHR30026">
    <property type="entry name" value="OUTER MEMBRANE PROTEIN TOLC"/>
    <property type="match status" value="1"/>
</dbReference>
<dbReference type="SUPFAM" id="SSF56954">
    <property type="entry name" value="Outer membrane efflux proteins (OEP)"/>
    <property type="match status" value="1"/>
</dbReference>
<evidence type="ECO:0000256" key="2">
    <source>
        <dbReference type="ARBA" id="ARBA00007613"/>
    </source>
</evidence>
<protein>
    <submittedName>
        <fullName evidence="10">TolC family protein</fullName>
    </submittedName>
</protein>
<dbReference type="PANTHER" id="PTHR30026:SF20">
    <property type="entry name" value="OUTER MEMBRANE PROTEIN TOLC"/>
    <property type="match status" value="1"/>
</dbReference>
<evidence type="ECO:0000256" key="6">
    <source>
        <dbReference type="ARBA" id="ARBA00023136"/>
    </source>
</evidence>
<evidence type="ECO:0000313" key="11">
    <source>
        <dbReference type="Proteomes" id="UP001597544"/>
    </source>
</evidence>
<evidence type="ECO:0000256" key="5">
    <source>
        <dbReference type="ARBA" id="ARBA00022692"/>
    </source>
</evidence>
<dbReference type="RefSeq" id="WP_377511053.1">
    <property type="nucleotide sequence ID" value="NZ_JBHULU010000021.1"/>
</dbReference>
<organism evidence="10 11">
    <name type="scientific">Pontibacter locisalis</name>
    <dbReference type="NCBI Taxonomy" id="1719035"/>
    <lineage>
        <taxon>Bacteria</taxon>
        <taxon>Pseudomonadati</taxon>
        <taxon>Bacteroidota</taxon>
        <taxon>Cytophagia</taxon>
        <taxon>Cytophagales</taxon>
        <taxon>Hymenobacteraceae</taxon>
        <taxon>Pontibacter</taxon>
    </lineage>
</organism>
<dbReference type="InterPro" id="IPR051906">
    <property type="entry name" value="TolC-like"/>
</dbReference>
<evidence type="ECO:0000256" key="4">
    <source>
        <dbReference type="ARBA" id="ARBA00022452"/>
    </source>
</evidence>
<proteinExistence type="inferred from homology"/>
<gene>
    <name evidence="10" type="ORF">ACFSRY_17815</name>
</gene>
<evidence type="ECO:0000256" key="9">
    <source>
        <dbReference type="SAM" id="SignalP"/>
    </source>
</evidence>
<keyword evidence="5" id="KW-0812">Transmembrane</keyword>
<sequence>MKKSSKFLLLALGLSLATGSVAFAQQDPSGDGKWSLEEAVNYAREKNLRVQQSRLNKKLSEVDLKQSRFERLPSLNAGGNYTFNSGSFQNPVTFGLLTQNAQTASIQASTSLPVFSGFQQVNQIKQNLLELQASEQEYLSAQNEVTLDVVTSYLNILFVNEQIDLAELQRELTRQQLERTRILFKAGSVAENAVLDLESQYATDELDLITAQNQGDIARLNLVQLLNLPAGQSFDIVIPEIPEPDKNPLLISANQVYDVAVQTLPEVIATDLRILSAGKAIDVAKGGYYPRVSLFAGINSRYSNTTDFVLGRETVVEGFREQTFFLDEQGQEPFVVFVPNVSFREISEDYPIIDQFRDLVGKQVGVSLQVPVFNGLQVRSSVERAKIAQQNAQLNAEITKNNLRQTIEQAYVDALAAQRRFLAAKEQVAAAQKNFNNAQLRLNNGVINTIDYNIVANSLRSAQSSLIQAKYDYFFKLKVLDFYQGKDISL</sequence>
<name>A0ABW5IRY8_9BACT</name>
<evidence type="ECO:0000256" key="8">
    <source>
        <dbReference type="SAM" id="Coils"/>
    </source>
</evidence>
<evidence type="ECO:0000313" key="10">
    <source>
        <dbReference type="EMBL" id="MFD2515733.1"/>
    </source>
</evidence>
<keyword evidence="9" id="KW-0732">Signal</keyword>
<keyword evidence="3" id="KW-0813">Transport</keyword>
<dbReference type="EMBL" id="JBHULU010000021">
    <property type="protein sequence ID" value="MFD2515733.1"/>
    <property type="molecule type" value="Genomic_DNA"/>
</dbReference>
<keyword evidence="11" id="KW-1185">Reference proteome</keyword>
<dbReference type="InterPro" id="IPR003423">
    <property type="entry name" value="OMP_efflux"/>
</dbReference>
<feature type="signal peptide" evidence="9">
    <location>
        <begin position="1"/>
        <end position="24"/>
    </location>
</feature>
<keyword evidence="8" id="KW-0175">Coiled coil</keyword>
<reference evidence="11" key="1">
    <citation type="journal article" date="2019" name="Int. J. Syst. Evol. Microbiol.">
        <title>The Global Catalogue of Microorganisms (GCM) 10K type strain sequencing project: providing services to taxonomists for standard genome sequencing and annotation.</title>
        <authorList>
            <consortium name="The Broad Institute Genomics Platform"/>
            <consortium name="The Broad Institute Genome Sequencing Center for Infectious Disease"/>
            <person name="Wu L."/>
            <person name="Ma J."/>
        </authorList>
    </citation>
    <scope>NUCLEOTIDE SEQUENCE [LARGE SCALE GENOMIC DNA]</scope>
    <source>
        <strain evidence="11">KCTC 42498</strain>
    </source>
</reference>
<keyword evidence="4" id="KW-1134">Transmembrane beta strand</keyword>
<accession>A0ABW5IRY8</accession>
<evidence type="ECO:0000256" key="1">
    <source>
        <dbReference type="ARBA" id="ARBA00004442"/>
    </source>
</evidence>
<comment type="subcellular location">
    <subcellularLocation>
        <location evidence="1">Cell outer membrane</location>
    </subcellularLocation>
</comment>